<reference evidence="2" key="1">
    <citation type="submission" date="2017-02" db="UniProtKB">
        <authorList>
            <consortium name="WormBaseParasite"/>
        </authorList>
    </citation>
    <scope>IDENTIFICATION</scope>
</reference>
<dbReference type="Proteomes" id="UP000036681">
    <property type="component" value="Unplaced"/>
</dbReference>
<dbReference type="WBParaSite" id="ALUE_0000596101-mRNA-1">
    <property type="protein sequence ID" value="ALUE_0000596101-mRNA-1"/>
    <property type="gene ID" value="ALUE_0000596101"/>
</dbReference>
<evidence type="ECO:0000313" key="1">
    <source>
        <dbReference type="Proteomes" id="UP000036681"/>
    </source>
</evidence>
<sequence length="82" mass="9354">MVCVPCLILPFLLAIYLKFIQPYVLRLIPEAWRTTFDALLYPTCPARPPPVLEKATKSEETIELSNNSEQACCDQKVREKAD</sequence>
<evidence type="ECO:0000313" key="2">
    <source>
        <dbReference type="WBParaSite" id="ALUE_0000596101-mRNA-1"/>
    </source>
</evidence>
<proteinExistence type="predicted"/>
<protein>
    <submittedName>
        <fullName evidence="2">CR032 protein</fullName>
    </submittedName>
</protein>
<dbReference type="InterPro" id="IPR026776">
    <property type="entry name" value="UPF0729_C18orf32-like"/>
</dbReference>
<name>A0A0M3HTI7_ASCLU</name>
<organism evidence="1 2">
    <name type="scientific">Ascaris lumbricoides</name>
    <name type="common">Giant roundworm</name>
    <dbReference type="NCBI Taxonomy" id="6252"/>
    <lineage>
        <taxon>Eukaryota</taxon>
        <taxon>Metazoa</taxon>
        <taxon>Ecdysozoa</taxon>
        <taxon>Nematoda</taxon>
        <taxon>Chromadorea</taxon>
        <taxon>Rhabditida</taxon>
        <taxon>Spirurina</taxon>
        <taxon>Ascaridomorpha</taxon>
        <taxon>Ascaridoidea</taxon>
        <taxon>Ascarididae</taxon>
        <taxon>Ascaris</taxon>
    </lineage>
</organism>
<dbReference type="AlphaFoldDB" id="A0A0M3HTI7"/>
<dbReference type="Pfam" id="PF14975">
    <property type="entry name" value="DUF4512"/>
    <property type="match status" value="1"/>
</dbReference>
<accession>A0A0M3HTI7</accession>
<keyword evidence="1" id="KW-1185">Reference proteome</keyword>